<comment type="caution">
    <text evidence="1">The sequence shown here is derived from an EMBL/GenBank/DDBJ whole genome shotgun (WGS) entry which is preliminary data.</text>
</comment>
<dbReference type="Proteomes" id="UP001076974">
    <property type="component" value="Unassembled WGS sequence"/>
</dbReference>
<gene>
    <name evidence="1" type="ORF">OZZ16_05725</name>
</gene>
<evidence type="ECO:0000313" key="2">
    <source>
        <dbReference type="Proteomes" id="UP001076974"/>
    </source>
</evidence>
<dbReference type="EMBL" id="JAPRBD010000004">
    <property type="protein sequence ID" value="MCZ0689416.1"/>
    <property type="molecule type" value="Genomic_DNA"/>
</dbReference>
<organism evidence="1 2">
    <name type="scientific">Mediterraneibacter gnavus</name>
    <name type="common">Ruminococcus gnavus</name>
    <dbReference type="NCBI Taxonomy" id="33038"/>
    <lineage>
        <taxon>Bacteria</taxon>
        <taxon>Bacillati</taxon>
        <taxon>Bacillota</taxon>
        <taxon>Clostridia</taxon>
        <taxon>Lachnospirales</taxon>
        <taxon>Lachnospiraceae</taxon>
        <taxon>Mediterraneibacter</taxon>
    </lineage>
</organism>
<accession>A0AAJ1GCN0</accession>
<dbReference type="RefSeq" id="WP_268802445.1">
    <property type="nucleotide sequence ID" value="NZ_BAABXV010000001.1"/>
</dbReference>
<evidence type="ECO:0008006" key="3">
    <source>
        <dbReference type="Google" id="ProtNLM"/>
    </source>
</evidence>
<name>A0AAJ1GCN0_MEDGN</name>
<sequence>METSDSDIALQKKNDYNGGKYMEEKKTKNFSKYPTLNREYKDSLFRLIFSEKKDLLDLYNALNGTSYSDPEELEVNTLEDAVYISIKNDISFLVGGTLNLYEHQSTYNPNLPIRGLIYLAHLYEGYIEDGQINLYSSGLKKLPFPQYFVFYNGTKKAPDRSLLKLSDAFQKTGKDIEPCLECQVVMLNINYGHNQELMEKCRRLREYSQFVFIVREQKKMYEDPEEATLRAVDICIEQGVLVDILRKHKAEVISMVLSSFNQEAYEEDMYETGYKEGERRINTLYEKLLKEQRMDDMKRAVEDEAYRETLLKEYDL</sequence>
<dbReference type="AlphaFoldDB" id="A0AAJ1GCN0"/>
<evidence type="ECO:0000313" key="1">
    <source>
        <dbReference type="EMBL" id="MCZ0689416.1"/>
    </source>
</evidence>
<protein>
    <recommendedName>
        <fullName evidence="3">Transposase</fullName>
    </recommendedName>
</protein>
<reference evidence="1" key="1">
    <citation type="submission" date="2022-11" db="EMBL/GenBank/DDBJ databases">
        <title>Temperate bacteriophages infecting mucin-degrading bacterium Ruminococcus gnavus from the human gut.</title>
        <authorList>
            <person name="Buttimer C."/>
        </authorList>
    </citation>
    <scope>NUCLEOTIDE SEQUENCE</scope>
    <source>
        <strain evidence="1">CCUG 52279</strain>
    </source>
</reference>
<proteinExistence type="predicted"/>